<feature type="domain" description="YCII-related" evidence="2">
    <location>
        <begin position="3"/>
        <end position="89"/>
    </location>
</feature>
<organism evidence="3 4">
    <name type="scientific">Schaalia naturae</name>
    <dbReference type="NCBI Taxonomy" id="635203"/>
    <lineage>
        <taxon>Bacteria</taxon>
        <taxon>Bacillati</taxon>
        <taxon>Actinomycetota</taxon>
        <taxon>Actinomycetes</taxon>
        <taxon>Actinomycetales</taxon>
        <taxon>Actinomycetaceae</taxon>
        <taxon>Schaalia</taxon>
    </lineage>
</organism>
<dbReference type="Gene3D" id="3.30.70.1060">
    <property type="entry name" value="Dimeric alpha+beta barrel"/>
    <property type="match status" value="1"/>
</dbReference>
<sequence length="106" mass="12051">MALYVIEYTYDPTLISLIRDHRPAHRTFLRGLHEQGILVASGFLRDDAMNEGALLVLRAPNARRALSLLDGDPFNQAGFIVERRVREWTPTIGEHADDFDTEFPIS</sequence>
<evidence type="ECO:0000313" key="4">
    <source>
        <dbReference type="Proteomes" id="UP001596527"/>
    </source>
</evidence>
<keyword evidence="4" id="KW-1185">Reference proteome</keyword>
<evidence type="ECO:0000259" key="2">
    <source>
        <dbReference type="Pfam" id="PF03795"/>
    </source>
</evidence>
<dbReference type="RefSeq" id="WP_380972531.1">
    <property type="nucleotide sequence ID" value="NZ_JBHTEF010000001.1"/>
</dbReference>
<evidence type="ECO:0000313" key="3">
    <source>
        <dbReference type="EMBL" id="MFC7580480.1"/>
    </source>
</evidence>
<dbReference type="SUPFAM" id="SSF54909">
    <property type="entry name" value="Dimeric alpha+beta barrel"/>
    <property type="match status" value="1"/>
</dbReference>
<dbReference type="EMBL" id="JBHTEF010000001">
    <property type="protein sequence ID" value="MFC7580480.1"/>
    <property type="molecule type" value="Genomic_DNA"/>
</dbReference>
<dbReference type="InterPro" id="IPR011008">
    <property type="entry name" value="Dimeric_a/b-barrel"/>
</dbReference>
<name>A0ABW2SK39_9ACTO</name>
<comment type="caution">
    <text evidence="3">The sequence shown here is derived from an EMBL/GenBank/DDBJ whole genome shotgun (WGS) entry which is preliminary data.</text>
</comment>
<comment type="similarity">
    <text evidence="1">Belongs to the YciI family.</text>
</comment>
<dbReference type="Proteomes" id="UP001596527">
    <property type="component" value="Unassembled WGS sequence"/>
</dbReference>
<evidence type="ECO:0000256" key="1">
    <source>
        <dbReference type="ARBA" id="ARBA00007689"/>
    </source>
</evidence>
<gene>
    <name evidence="3" type="ORF">ACFQWG_04510</name>
</gene>
<dbReference type="Pfam" id="PF03795">
    <property type="entry name" value="YCII"/>
    <property type="match status" value="1"/>
</dbReference>
<accession>A0ABW2SK39</accession>
<proteinExistence type="inferred from homology"/>
<dbReference type="InterPro" id="IPR005545">
    <property type="entry name" value="YCII"/>
</dbReference>
<protein>
    <submittedName>
        <fullName evidence="3">YciI family protein</fullName>
    </submittedName>
</protein>
<reference evidence="4" key="1">
    <citation type="journal article" date="2019" name="Int. J. Syst. Evol. Microbiol.">
        <title>The Global Catalogue of Microorganisms (GCM) 10K type strain sequencing project: providing services to taxonomists for standard genome sequencing and annotation.</title>
        <authorList>
            <consortium name="The Broad Institute Genomics Platform"/>
            <consortium name="The Broad Institute Genome Sequencing Center for Infectious Disease"/>
            <person name="Wu L."/>
            <person name="Ma J."/>
        </authorList>
    </citation>
    <scope>NUCLEOTIDE SEQUENCE [LARGE SCALE GENOMIC DNA]</scope>
    <source>
        <strain evidence="4">CCUG 56698</strain>
    </source>
</reference>